<dbReference type="PANTHER" id="PTHR33445:SF2">
    <property type="entry name" value="ATP SYNTHASE SUBUNIT B', CHLOROPLASTIC"/>
    <property type="match status" value="1"/>
</dbReference>
<evidence type="ECO:0000256" key="13">
    <source>
        <dbReference type="RuleBase" id="RU003848"/>
    </source>
</evidence>
<keyword evidence="3 12" id="KW-0138">CF(0)</keyword>
<evidence type="ECO:0000256" key="12">
    <source>
        <dbReference type="HAMAP-Rule" id="MF_01398"/>
    </source>
</evidence>
<organism evidence="14 15">
    <name type="scientific">Candidatus Gottesmanbacteria bacterium RIFCSPLOWO2_01_FULL_46_21</name>
    <dbReference type="NCBI Taxonomy" id="1798393"/>
    <lineage>
        <taxon>Bacteria</taxon>
        <taxon>Candidatus Gottesmaniibacteriota</taxon>
    </lineage>
</organism>
<reference evidence="14 15" key="1">
    <citation type="journal article" date="2016" name="Nat. Commun.">
        <title>Thousands of microbial genomes shed light on interconnected biogeochemical processes in an aquifer system.</title>
        <authorList>
            <person name="Anantharaman K."/>
            <person name="Brown C.T."/>
            <person name="Hug L.A."/>
            <person name="Sharon I."/>
            <person name="Castelle C.J."/>
            <person name="Probst A.J."/>
            <person name="Thomas B.C."/>
            <person name="Singh A."/>
            <person name="Wilkins M.J."/>
            <person name="Karaoz U."/>
            <person name="Brodie E.L."/>
            <person name="Williams K.H."/>
            <person name="Hubbard S.S."/>
            <person name="Banfield J.F."/>
        </authorList>
    </citation>
    <scope>NUCLEOTIDE SEQUENCE [LARGE SCALE GENOMIC DNA]</scope>
</reference>
<comment type="subunit">
    <text evidence="12">F-type ATPases have 2 components, F(1) - the catalytic core - and F(0) - the membrane proton channel. F(1) has five subunits: alpha(3), beta(3), gamma(1), delta(1), epsilon(1). F(0) has three main subunits: a(1), b(2) and c(10-14). The alpha and beta chains form an alternating ring which encloses part of the gamma chain. F(1) is attached to F(0) by a central stalk formed by the gamma and epsilon chains, while a peripheral stalk is formed by the delta and b chains.</text>
</comment>
<dbReference type="InterPro" id="IPR028987">
    <property type="entry name" value="ATP_synth_B-like_membr_sf"/>
</dbReference>
<accession>A0A1F6AX00</accession>
<evidence type="ECO:0000256" key="8">
    <source>
        <dbReference type="ARBA" id="ARBA00023136"/>
    </source>
</evidence>
<dbReference type="EMBL" id="MFJW01000037">
    <property type="protein sequence ID" value="OGG29022.1"/>
    <property type="molecule type" value="Genomic_DNA"/>
</dbReference>
<keyword evidence="5 12" id="KW-0375">Hydrogen ion transport</keyword>
<keyword evidence="8 12" id="KW-0472">Membrane</keyword>
<keyword evidence="6 12" id="KW-1133">Transmembrane helix</keyword>
<sequence>MEQLGIEPTLLLAQVVNFAIIVVVLSKLLYTPILGMLEKRKAQIEEGIAGAERIKQEEAKLASRKEKLLLEARKEGHVILEEARKLAKEEEKQIIAQAHTEAEEIIAKGRVELEALREKLMVEVRRESTGLGVAIAKRLLDKALGSQQQHAILGSHIKNAESLGEKYL</sequence>
<dbReference type="GO" id="GO:0046961">
    <property type="term" value="F:proton-transporting ATPase activity, rotational mechanism"/>
    <property type="evidence" value="ECO:0007669"/>
    <property type="project" value="TreeGrafter"/>
</dbReference>
<evidence type="ECO:0000256" key="3">
    <source>
        <dbReference type="ARBA" id="ARBA00022547"/>
    </source>
</evidence>
<dbReference type="InterPro" id="IPR050059">
    <property type="entry name" value="ATP_synthase_B_chain"/>
</dbReference>
<evidence type="ECO:0000256" key="9">
    <source>
        <dbReference type="ARBA" id="ARBA00023310"/>
    </source>
</evidence>
<evidence type="ECO:0000313" key="15">
    <source>
        <dbReference type="Proteomes" id="UP000178461"/>
    </source>
</evidence>
<dbReference type="GO" id="GO:0046933">
    <property type="term" value="F:proton-transporting ATP synthase activity, rotational mechanism"/>
    <property type="evidence" value="ECO:0007669"/>
    <property type="project" value="UniProtKB-UniRule"/>
</dbReference>
<dbReference type="PANTHER" id="PTHR33445">
    <property type="entry name" value="ATP SYNTHASE SUBUNIT B', CHLOROPLASTIC"/>
    <property type="match status" value="1"/>
</dbReference>
<name>A0A1F6AX00_9BACT</name>
<dbReference type="Proteomes" id="UP000178461">
    <property type="component" value="Unassembled WGS sequence"/>
</dbReference>
<comment type="similarity">
    <text evidence="1 12 13">Belongs to the ATPase B chain family.</text>
</comment>
<dbReference type="GO" id="GO:0005886">
    <property type="term" value="C:plasma membrane"/>
    <property type="evidence" value="ECO:0007669"/>
    <property type="project" value="UniProtKB-SubCell"/>
</dbReference>
<comment type="function">
    <text evidence="12">Component of the F(0) channel, it forms part of the peripheral stalk, linking F(1) to F(0).</text>
</comment>
<dbReference type="AlphaFoldDB" id="A0A1F6AX00"/>
<evidence type="ECO:0000256" key="4">
    <source>
        <dbReference type="ARBA" id="ARBA00022692"/>
    </source>
</evidence>
<comment type="caution">
    <text evidence="14">The sequence shown here is derived from an EMBL/GenBank/DDBJ whole genome shotgun (WGS) entry which is preliminary data.</text>
</comment>
<dbReference type="GO" id="GO:0045259">
    <property type="term" value="C:proton-transporting ATP synthase complex"/>
    <property type="evidence" value="ECO:0007669"/>
    <property type="project" value="UniProtKB-KW"/>
</dbReference>
<comment type="function">
    <text evidence="10 12">F(1)F(0) ATP synthase produces ATP from ADP in the presence of a proton or sodium gradient. F-type ATPases consist of two structural domains, F(1) containing the extramembraneous catalytic core and F(0) containing the membrane proton channel, linked together by a central stalk and a peripheral stalk. During catalysis, ATP synthesis in the catalytic domain of F(1) is coupled via a rotary mechanism of the central stalk subunits to proton translocation.</text>
</comment>
<dbReference type="Pfam" id="PF00430">
    <property type="entry name" value="ATP-synt_B"/>
    <property type="match status" value="1"/>
</dbReference>
<dbReference type="InterPro" id="IPR005864">
    <property type="entry name" value="ATP_synth_F0_bsu_bac"/>
</dbReference>
<evidence type="ECO:0000256" key="7">
    <source>
        <dbReference type="ARBA" id="ARBA00023065"/>
    </source>
</evidence>
<keyword evidence="12" id="KW-1003">Cell membrane</keyword>
<keyword evidence="4 12" id="KW-0812">Transmembrane</keyword>
<comment type="subcellular location">
    <subcellularLocation>
        <location evidence="12">Cell membrane</location>
        <topology evidence="12">Single-pass membrane protein</topology>
    </subcellularLocation>
    <subcellularLocation>
        <location evidence="11">Endomembrane system</location>
        <topology evidence="11">Single-pass membrane protein</topology>
    </subcellularLocation>
</comment>
<protein>
    <recommendedName>
        <fullName evidence="12">ATP synthase subunit b</fullName>
    </recommendedName>
    <alternativeName>
        <fullName evidence="12">ATP synthase F(0) sector subunit b</fullName>
    </alternativeName>
    <alternativeName>
        <fullName evidence="12">ATPase subunit I</fullName>
    </alternativeName>
    <alternativeName>
        <fullName evidence="12">F-type ATPase subunit b</fullName>
        <shortName evidence="12">F-ATPase subunit b</shortName>
    </alternativeName>
</protein>
<evidence type="ECO:0000313" key="14">
    <source>
        <dbReference type="EMBL" id="OGG29022.1"/>
    </source>
</evidence>
<dbReference type="NCBIfam" id="TIGR01144">
    <property type="entry name" value="ATP_synt_b"/>
    <property type="match status" value="1"/>
</dbReference>
<dbReference type="CDD" id="cd06503">
    <property type="entry name" value="ATP-synt_Fo_b"/>
    <property type="match status" value="1"/>
</dbReference>
<dbReference type="Gene3D" id="6.10.250.1580">
    <property type="match status" value="1"/>
</dbReference>
<keyword evidence="2 12" id="KW-0813">Transport</keyword>
<dbReference type="HAMAP" id="MF_01398">
    <property type="entry name" value="ATP_synth_b_bprime"/>
    <property type="match status" value="1"/>
</dbReference>
<evidence type="ECO:0000256" key="6">
    <source>
        <dbReference type="ARBA" id="ARBA00022989"/>
    </source>
</evidence>
<evidence type="ECO:0000256" key="2">
    <source>
        <dbReference type="ARBA" id="ARBA00022448"/>
    </source>
</evidence>
<evidence type="ECO:0000256" key="10">
    <source>
        <dbReference type="ARBA" id="ARBA00025198"/>
    </source>
</evidence>
<evidence type="ECO:0000256" key="5">
    <source>
        <dbReference type="ARBA" id="ARBA00022781"/>
    </source>
</evidence>
<evidence type="ECO:0000256" key="11">
    <source>
        <dbReference type="ARBA" id="ARBA00037847"/>
    </source>
</evidence>
<keyword evidence="9 12" id="KW-0066">ATP synthesis</keyword>
<evidence type="ECO:0000256" key="1">
    <source>
        <dbReference type="ARBA" id="ARBA00005513"/>
    </source>
</evidence>
<proteinExistence type="inferred from homology"/>
<gene>
    <name evidence="12" type="primary">atpF</name>
    <name evidence="14" type="ORF">A2971_03310</name>
</gene>
<dbReference type="InterPro" id="IPR002146">
    <property type="entry name" value="ATP_synth_b/b'su_bac/chlpt"/>
</dbReference>
<feature type="transmembrane region" description="Helical" evidence="12">
    <location>
        <begin position="12"/>
        <end position="30"/>
    </location>
</feature>
<dbReference type="SUPFAM" id="SSF81573">
    <property type="entry name" value="F1F0 ATP synthase subunit B, membrane domain"/>
    <property type="match status" value="1"/>
</dbReference>
<dbReference type="GO" id="GO:0012505">
    <property type="term" value="C:endomembrane system"/>
    <property type="evidence" value="ECO:0007669"/>
    <property type="project" value="UniProtKB-SubCell"/>
</dbReference>
<keyword evidence="7 12" id="KW-0406">Ion transport</keyword>